<proteinExistence type="predicted"/>
<dbReference type="AlphaFoldDB" id="A0A379C9Z7"/>
<protein>
    <submittedName>
        <fullName evidence="1">Uncharacterized protein</fullName>
    </submittedName>
</protein>
<reference evidence="1 2" key="1">
    <citation type="submission" date="2018-06" db="EMBL/GenBank/DDBJ databases">
        <authorList>
            <consortium name="Pathogen Informatics"/>
            <person name="Doyle S."/>
        </authorList>
    </citation>
    <scope>NUCLEOTIDE SEQUENCE [LARGE SCALE GENOMIC DNA]</scope>
    <source>
        <strain evidence="1 2">NCTC12872</strain>
    </source>
</reference>
<evidence type="ECO:0000313" key="1">
    <source>
        <dbReference type="EMBL" id="SUB59094.1"/>
    </source>
</evidence>
<dbReference type="EMBL" id="UGTA01000001">
    <property type="protein sequence ID" value="SUB59094.1"/>
    <property type="molecule type" value="Genomic_DNA"/>
</dbReference>
<dbReference type="Proteomes" id="UP000255417">
    <property type="component" value="Unassembled WGS sequence"/>
</dbReference>
<gene>
    <name evidence="1" type="ORF">NCTC12872_01069</name>
</gene>
<organism evidence="1 2">
    <name type="scientific">Phocoenobacter uteri</name>
    <dbReference type="NCBI Taxonomy" id="146806"/>
    <lineage>
        <taxon>Bacteria</taxon>
        <taxon>Pseudomonadati</taxon>
        <taxon>Pseudomonadota</taxon>
        <taxon>Gammaproteobacteria</taxon>
        <taxon>Pasteurellales</taxon>
        <taxon>Pasteurellaceae</taxon>
        <taxon>Phocoenobacter</taxon>
    </lineage>
</organism>
<sequence length="106" mass="12559">MDFLRLGDEYGNYCQLVNINEVQSIKVIAVIKCIDDDFQPVFVKIILRNGVVIKHFTTEKELRKKLKLDGSFSKFKFRRLDETNPIDYPLVMKLWDEYINVIDIDE</sequence>
<evidence type="ECO:0000313" key="2">
    <source>
        <dbReference type="Proteomes" id="UP000255417"/>
    </source>
</evidence>
<name>A0A379C9Z7_9PAST</name>
<keyword evidence="2" id="KW-1185">Reference proteome</keyword>
<accession>A0A379C9Z7</accession>